<keyword evidence="2" id="KW-0808">Transferase</keyword>
<comment type="similarity">
    <text evidence="1">Belongs to the carbohydrate kinase PfkB family.</text>
</comment>
<evidence type="ECO:0000313" key="9">
    <source>
        <dbReference type="Proteomes" id="UP001500975"/>
    </source>
</evidence>
<organism evidence="8 9">
    <name type="scientific">Variovorax defluvii</name>
    <dbReference type="NCBI Taxonomy" id="913761"/>
    <lineage>
        <taxon>Bacteria</taxon>
        <taxon>Pseudomonadati</taxon>
        <taxon>Pseudomonadota</taxon>
        <taxon>Betaproteobacteria</taxon>
        <taxon>Burkholderiales</taxon>
        <taxon>Comamonadaceae</taxon>
        <taxon>Variovorax</taxon>
    </lineage>
</organism>
<dbReference type="InterPro" id="IPR029056">
    <property type="entry name" value="Ribokinase-like"/>
</dbReference>
<keyword evidence="9" id="KW-1185">Reference proteome</keyword>
<evidence type="ECO:0000259" key="6">
    <source>
        <dbReference type="Pfam" id="PF00294"/>
    </source>
</evidence>
<dbReference type="PROSITE" id="PS00584">
    <property type="entry name" value="PFKB_KINASES_2"/>
    <property type="match status" value="1"/>
</dbReference>
<dbReference type="Gene3D" id="3.20.20.70">
    <property type="entry name" value="Aldolase class I"/>
    <property type="match status" value="1"/>
</dbReference>
<evidence type="ECO:0000313" key="8">
    <source>
        <dbReference type="EMBL" id="GAA4354342.1"/>
    </source>
</evidence>
<dbReference type="InterPro" id="IPR002173">
    <property type="entry name" value="Carboh/pur_kinase_PfkB_CS"/>
</dbReference>
<accession>A0ABP8I9Y6</accession>
<dbReference type="InterPro" id="IPR013785">
    <property type="entry name" value="Aldolase_TIM"/>
</dbReference>
<dbReference type="Pfam" id="PF09863">
    <property type="entry name" value="DUF2090"/>
    <property type="match status" value="1"/>
</dbReference>
<dbReference type="InterPro" id="IPR023314">
    <property type="entry name" value="Myo_inos_IolC-like_sf"/>
</dbReference>
<feature type="domain" description="DUF2090" evidence="7">
    <location>
        <begin position="315"/>
        <end position="611"/>
    </location>
</feature>
<protein>
    <submittedName>
        <fullName evidence="8">5-dehydro-2-deoxygluconokinase</fullName>
    </submittedName>
</protein>
<dbReference type="PROSITE" id="PS00583">
    <property type="entry name" value="PFKB_KINASES_1"/>
    <property type="match status" value="1"/>
</dbReference>
<keyword evidence="5" id="KW-0067">ATP-binding</keyword>
<name>A0ABP8I9Y6_9BURK</name>
<dbReference type="NCBIfam" id="TIGR04382">
    <property type="entry name" value="myo_inos_iolC_N"/>
    <property type="match status" value="1"/>
</dbReference>
<keyword evidence="3" id="KW-0547">Nucleotide-binding</keyword>
<dbReference type="InterPro" id="IPR030830">
    <property type="entry name" value="Myo_inos_IolC"/>
</dbReference>
<evidence type="ECO:0000256" key="1">
    <source>
        <dbReference type="ARBA" id="ARBA00010688"/>
    </source>
</evidence>
<comment type="caution">
    <text evidence="8">The sequence shown here is derived from an EMBL/GenBank/DDBJ whole genome shotgun (WGS) entry which is preliminary data.</text>
</comment>
<dbReference type="EMBL" id="BAABGJ010000080">
    <property type="protein sequence ID" value="GAA4354342.1"/>
    <property type="molecule type" value="Genomic_DNA"/>
</dbReference>
<dbReference type="PANTHER" id="PTHR43085">
    <property type="entry name" value="HEXOKINASE FAMILY MEMBER"/>
    <property type="match status" value="1"/>
</dbReference>
<evidence type="ECO:0000256" key="5">
    <source>
        <dbReference type="ARBA" id="ARBA00022840"/>
    </source>
</evidence>
<sequence length="624" mass="68229">MGRTIVDVYGDQVGARLEDVSSFSRYVGGCPANIAIGTARLGLRIGHITRVGDDHNGRFLKESLQREGVDTRCVVADTARLTAVAFLSIRDKESFPLLHYRENCADMAISPEDYSEDYIGSARALLVSGSHLTTPHAAHNIEVAIDRARARGTQVIFDIDYRPVFWGLVARDGGESRYVDSEAVTCASQRHMHLFDLIVGTEEEIHIAGGVIDTIQALRAIRARTGAPIVLKRGAQGCVVFPGAIPDTVDDGIVGPGFPVEVFNVVGAGDGFLSGFLSGWLRDMPWAECCRRGNATGALVVSRHGCSPASPTATELEWFLAGGQKDRALHRSEQLAYLHRTTTRRPRPSPVLVMAADHVAPFEQLPSVPGRSIARLKRLVAEAALQLAPRHPQLGVLFDDVEGEDALLRVGADIAWVGRKIERTGPAPLRFRDDLPAAVLLSHWPRHQIVKCLVPREDDGSRALQNERLTELYRATSMYDMELLLELVHPDTPEDVRSVLQRIRAIQAMGIKPDWWKLPAFSDAAAWDAIESTIRHDNPMCRGVLLLGGGRSKADLVAALSRVRGRPFIQGFAIGRTLFMEPAAAWLAGECDDAQFQRALERGYDELASAWLGDPAEPAQGQPA</sequence>
<dbReference type="SUPFAM" id="SSF53613">
    <property type="entry name" value="Ribokinase-like"/>
    <property type="match status" value="1"/>
</dbReference>
<evidence type="ECO:0000256" key="4">
    <source>
        <dbReference type="ARBA" id="ARBA00022777"/>
    </source>
</evidence>
<dbReference type="InterPro" id="IPR018659">
    <property type="entry name" value="DUF2090"/>
</dbReference>
<evidence type="ECO:0000256" key="2">
    <source>
        <dbReference type="ARBA" id="ARBA00022679"/>
    </source>
</evidence>
<proteinExistence type="inferred from homology"/>
<dbReference type="Gene3D" id="3.40.1190.20">
    <property type="match status" value="1"/>
</dbReference>
<dbReference type="Pfam" id="PF00294">
    <property type="entry name" value="PfkB"/>
    <property type="match status" value="1"/>
</dbReference>
<dbReference type="Gene3D" id="2.20.150.10">
    <property type="entry name" value="putative 5-dehydro-2- deoxygluconokinase"/>
    <property type="match status" value="1"/>
</dbReference>
<dbReference type="InterPro" id="IPR011611">
    <property type="entry name" value="PfkB_dom"/>
</dbReference>
<dbReference type="Proteomes" id="UP001500975">
    <property type="component" value="Unassembled WGS sequence"/>
</dbReference>
<keyword evidence="4" id="KW-0418">Kinase</keyword>
<reference evidence="9" key="1">
    <citation type="journal article" date="2019" name="Int. J. Syst. Evol. Microbiol.">
        <title>The Global Catalogue of Microorganisms (GCM) 10K type strain sequencing project: providing services to taxonomists for standard genome sequencing and annotation.</title>
        <authorList>
            <consortium name="The Broad Institute Genomics Platform"/>
            <consortium name="The Broad Institute Genome Sequencing Center for Infectious Disease"/>
            <person name="Wu L."/>
            <person name="Ma J."/>
        </authorList>
    </citation>
    <scope>NUCLEOTIDE SEQUENCE [LARGE SCALE GENOMIC DNA]</scope>
    <source>
        <strain evidence="9">JCM 17804</strain>
    </source>
</reference>
<dbReference type="CDD" id="cd01166">
    <property type="entry name" value="KdgK"/>
    <property type="match status" value="1"/>
</dbReference>
<dbReference type="InterPro" id="IPR050306">
    <property type="entry name" value="PfkB_Carbo_kinase"/>
</dbReference>
<gene>
    <name evidence="8" type="primary">iolC</name>
    <name evidence="8" type="ORF">GCM10023165_45500</name>
</gene>
<feature type="domain" description="Carbohydrate kinase PfkB" evidence="6">
    <location>
        <begin position="2"/>
        <end position="312"/>
    </location>
</feature>
<evidence type="ECO:0000256" key="3">
    <source>
        <dbReference type="ARBA" id="ARBA00022741"/>
    </source>
</evidence>
<evidence type="ECO:0000259" key="7">
    <source>
        <dbReference type="Pfam" id="PF09863"/>
    </source>
</evidence>
<dbReference type="PANTHER" id="PTHR43085:SF49">
    <property type="entry name" value="5-DEHYDRO-2-DEOXYGLUCONOKINASE"/>
    <property type="match status" value="1"/>
</dbReference>